<gene>
    <name evidence="3" type="ORF">SAMN05445850_8147</name>
</gene>
<dbReference type="NCBIfam" id="TIGR01841">
    <property type="entry name" value="phasin"/>
    <property type="match status" value="1"/>
</dbReference>
<dbReference type="InterPro" id="IPR018968">
    <property type="entry name" value="Phasin"/>
</dbReference>
<dbReference type="STRING" id="157910.SAMN05445850_8147"/>
<dbReference type="EMBL" id="FNKX01000004">
    <property type="protein sequence ID" value="SDR62174.1"/>
    <property type="molecule type" value="Genomic_DNA"/>
</dbReference>
<evidence type="ECO:0000259" key="2">
    <source>
        <dbReference type="Pfam" id="PF09361"/>
    </source>
</evidence>
<name>A0A1H1KIQ5_9BURK</name>
<evidence type="ECO:0000313" key="4">
    <source>
        <dbReference type="Proteomes" id="UP000199365"/>
    </source>
</evidence>
<dbReference type="RefSeq" id="WP_090812648.1">
    <property type="nucleotide sequence ID" value="NZ_FNKX01000004.1"/>
</dbReference>
<evidence type="ECO:0000313" key="3">
    <source>
        <dbReference type="EMBL" id="SDR62174.1"/>
    </source>
</evidence>
<evidence type="ECO:0000256" key="1">
    <source>
        <dbReference type="SAM" id="MobiDB-lite"/>
    </source>
</evidence>
<sequence>MSSIPPEQIVAAQKAGVDTTFGLLTKSFGAVEKLVELNMQAVKSGLAENQEILVKAFSAGAPQEFFAQQAGQAQPAIEKAQSYWRHVYEIISSTQAEFAAVAEAKIKQFQHDAQAFVDSIAKNAPAGSENAVAAWKTFITTASETANTTYEAARKAAKQAVETAESNISAAASTTAKRTRQLAAPVETSEK</sequence>
<organism evidence="3 4">
    <name type="scientific">Paraburkholderia tuberum</name>
    <dbReference type="NCBI Taxonomy" id="157910"/>
    <lineage>
        <taxon>Bacteria</taxon>
        <taxon>Pseudomonadati</taxon>
        <taxon>Pseudomonadota</taxon>
        <taxon>Betaproteobacteria</taxon>
        <taxon>Burkholderiales</taxon>
        <taxon>Burkholderiaceae</taxon>
        <taxon>Paraburkholderia</taxon>
    </lineage>
</organism>
<dbReference type="InterPro" id="IPR010127">
    <property type="entry name" value="Phasin_subfam-1"/>
</dbReference>
<dbReference type="Proteomes" id="UP000199365">
    <property type="component" value="Unassembled WGS sequence"/>
</dbReference>
<reference evidence="4" key="1">
    <citation type="submission" date="2016-10" db="EMBL/GenBank/DDBJ databases">
        <authorList>
            <person name="Varghese N."/>
            <person name="Submissions S."/>
        </authorList>
    </citation>
    <scope>NUCLEOTIDE SEQUENCE [LARGE SCALE GENOMIC DNA]</scope>
    <source>
        <strain evidence="4">DUS833</strain>
    </source>
</reference>
<dbReference type="AlphaFoldDB" id="A0A1H1KIQ5"/>
<dbReference type="Pfam" id="PF09361">
    <property type="entry name" value="Phasin_2"/>
    <property type="match status" value="1"/>
</dbReference>
<keyword evidence="4" id="KW-1185">Reference proteome</keyword>
<proteinExistence type="predicted"/>
<protein>
    <submittedName>
        <fullName evidence="3">Phasin family protein</fullName>
    </submittedName>
</protein>
<feature type="region of interest" description="Disordered" evidence="1">
    <location>
        <begin position="167"/>
        <end position="191"/>
    </location>
</feature>
<feature type="domain" description="Phasin" evidence="2">
    <location>
        <begin position="7"/>
        <end position="105"/>
    </location>
</feature>
<accession>A0A1H1KIQ5</accession>